<dbReference type="OrthoDB" id="9771846at2"/>
<dbReference type="PANTHER" id="PTHR43179">
    <property type="entry name" value="RHAMNOSYLTRANSFERASE WBBL"/>
    <property type="match status" value="1"/>
</dbReference>
<protein>
    <submittedName>
        <fullName evidence="6">Glycosyl transferase</fullName>
    </submittedName>
</protein>
<feature type="region of interest" description="Disordered" evidence="4">
    <location>
        <begin position="312"/>
        <end position="337"/>
    </location>
</feature>
<proteinExistence type="inferred from homology"/>
<dbReference type="Proteomes" id="UP000606730">
    <property type="component" value="Unassembled WGS sequence"/>
</dbReference>
<reference evidence="6" key="2">
    <citation type="submission" date="2020-09" db="EMBL/GenBank/DDBJ databases">
        <authorList>
            <person name="Sun Q."/>
            <person name="Zhou Y."/>
        </authorList>
    </citation>
    <scope>NUCLEOTIDE SEQUENCE</scope>
    <source>
        <strain evidence="6">CGMCC 1.16012</strain>
    </source>
</reference>
<keyword evidence="3 6" id="KW-0808">Transferase</keyword>
<keyword evidence="2" id="KW-0328">Glycosyltransferase</keyword>
<accession>A0A917AGY0</accession>
<keyword evidence="7" id="KW-1185">Reference proteome</keyword>
<evidence type="ECO:0000256" key="4">
    <source>
        <dbReference type="SAM" id="MobiDB-lite"/>
    </source>
</evidence>
<reference evidence="6" key="1">
    <citation type="journal article" date="2014" name="Int. J. Syst. Evol. Microbiol.">
        <title>Complete genome sequence of Corynebacterium casei LMG S-19264T (=DSM 44701T), isolated from a smear-ripened cheese.</title>
        <authorList>
            <consortium name="US DOE Joint Genome Institute (JGI-PGF)"/>
            <person name="Walter F."/>
            <person name="Albersmeier A."/>
            <person name="Kalinowski J."/>
            <person name="Ruckert C."/>
        </authorList>
    </citation>
    <scope>NUCLEOTIDE SEQUENCE</scope>
    <source>
        <strain evidence="6">CGMCC 1.16012</strain>
    </source>
</reference>
<dbReference type="GO" id="GO:0016757">
    <property type="term" value="F:glycosyltransferase activity"/>
    <property type="evidence" value="ECO:0007669"/>
    <property type="project" value="UniProtKB-KW"/>
</dbReference>
<dbReference type="SUPFAM" id="SSF53448">
    <property type="entry name" value="Nucleotide-diphospho-sugar transferases"/>
    <property type="match status" value="1"/>
</dbReference>
<sequence>MLSPKIGVVIVTYNAAQTVGPCVNSLLPCPDSRMRIVIVDNCSTDETRDVVMGLSEQNPQIDLIRASGNIGFAGGVNLGLQQLLRDREITHFWLLNPDCIVSGGTVSRLIQFLEAGKGAGLTGGRVAYVEPSDRIQTDGGTVNWKTGVTHNLHQNLSALRCPSPDPEQIDFASGASLLVSRRFVQDVGLMDEGFFLYYEESDWAMRRGTFPIEYCDGFTVEHHAGAAIGSAVPGRMPSPLSAYFLHRSRMRFLRIWGSGPSWRAKAFGIGKALQLALRGGFAPASEVLRGTFGLGPSKRTAALLPPEVQAALKSDDYRTSTPSSSRKLPPSPSQTTR</sequence>
<feature type="domain" description="Glycosyltransferase 2-like" evidence="5">
    <location>
        <begin position="8"/>
        <end position="140"/>
    </location>
</feature>
<dbReference type="EMBL" id="BMKN01000002">
    <property type="protein sequence ID" value="GGE51087.1"/>
    <property type="molecule type" value="Genomic_DNA"/>
</dbReference>
<dbReference type="PANTHER" id="PTHR43179:SF12">
    <property type="entry name" value="GALACTOFURANOSYLTRANSFERASE GLFT2"/>
    <property type="match status" value="1"/>
</dbReference>
<evidence type="ECO:0000256" key="2">
    <source>
        <dbReference type="ARBA" id="ARBA00022676"/>
    </source>
</evidence>
<comment type="similarity">
    <text evidence="1">Belongs to the glycosyltransferase 2 family.</text>
</comment>
<evidence type="ECO:0000256" key="3">
    <source>
        <dbReference type="ARBA" id="ARBA00022679"/>
    </source>
</evidence>
<evidence type="ECO:0000256" key="1">
    <source>
        <dbReference type="ARBA" id="ARBA00006739"/>
    </source>
</evidence>
<dbReference type="RefSeq" id="WP_095594954.1">
    <property type="nucleotide sequence ID" value="NZ_BMKN01000002.1"/>
</dbReference>
<dbReference type="AlphaFoldDB" id="A0A917AGY0"/>
<dbReference type="InterPro" id="IPR029044">
    <property type="entry name" value="Nucleotide-diphossugar_trans"/>
</dbReference>
<evidence type="ECO:0000313" key="6">
    <source>
        <dbReference type="EMBL" id="GGE51087.1"/>
    </source>
</evidence>
<gene>
    <name evidence="6" type="ORF">GCM10011517_18570</name>
</gene>
<evidence type="ECO:0000313" key="7">
    <source>
        <dbReference type="Proteomes" id="UP000606730"/>
    </source>
</evidence>
<dbReference type="InterPro" id="IPR001173">
    <property type="entry name" value="Glyco_trans_2-like"/>
</dbReference>
<name>A0A917AGY0_9RHOB</name>
<feature type="compositionally biased region" description="Low complexity" evidence="4">
    <location>
        <begin position="319"/>
        <end position="328"/>
    </location>
</feature>
<dbReference type="Gene3D" id="3.90.550.10">
    <property type="entry name" value="Spore Coat Polysaccharide Biosynthesis Protein SpsA, Chain A"/>
    <property type="match status" value="1"/>
</dbReference>
<organism evidence="6 7">
    <name type="scientific">Actibacterium pelagium</name>
    <dbReference type="NCBI Taxonomy" id="2029103"/>
    <lineage>
        <taxon>Bacteria</taxon>
        <taxon>Pseudomonadati</taxon>
        <taxon>Pseudomonadota</taxon>
        <taxon>Alphaproteobacteria</taxon>
        <taxon>Rhodobacterales</taxon>
        <taxon>Roseobacteraceae</taxon>
        <taxon>Actibacterium</taxon>
    </lineage>
</organism>
<dbReference type="Pfam" id="PF00535">
    <property type="entry name" value="Glycos_transf_2"/>
    <property type="match status" value="1"/>
</dbReference>
<dbReference type="CDD" id="cd04186">
    <property type="entry name" value="GT_2_like_c"/>
    <property type="match status" value="1"/>
</dbReference>
<comment type="caution">
    <text evidence="6">The sequence shown here is derived from an EMBL/GenBank/DDBJ whole genome shotgun (WGS) entry which is preliminary data.</text>
</comment>
<evidence type="ECO:0000259" key="5">
    <source>
        <dbReference type="Pfam" id="PF00535"/>
    </source>
</evidence>